<dbReference type="Proteomes" id="UP000008075">
    <property type="component" value="Chromosome"/>
</dbReference>
<evidence type="ECO:0000259" key="7">
    <source>
        <dbReference type="PROSITE" id="PS50850"/>
    </source>
</evidence>
<dbReference type="CDD" id="cd06173">
    <property type="entry name" value="MFS_MefA_like"/>
    <property type="match status" value="1"/>
</dbReference>
<keyword evidence="9" id="KW-1185">Reference proteome</keyword>
<comment type="subcellular location">
    <subcellularLocation>
        <location evidence="1">Cell membrane</location>
        <topology evidence="1">Multi-pass membrane protein</topology>
    </subcellularLocation>
</comment>
<feature type="transmembrane region" description="Helical" evidence="6">
    <location>
        <begin position="42"/>
        <end position="60"/>
    </location>
</feature>
<dbReference type="GO" id="GO:0022857">
    <property type="term" value="F:transmembrane transporter activity"/>
    <property type="evidence" value="ECO:0007669"/>
    <property type="project" value="InterPro"/>
</dbReference>
<dbReference type="InterPro" id="IPR011701">
    <property type="entry name" value="MFS"/>
</dbReference>
<feature type="transmembrane region" description="Helical" evidence="6">
    <location>
        <begin position="72"/>
        <end position="90"/>
    </location>
</feature>
<evidence type="ECO:0000256" key="6">
    <source>
        <dbReference type="SAM" id="Phobius"/>
    </source>
</evidence>
<reference evidence="8 9" key="1">
    <citation type="journal article" date="2011" name="PLoS ONE">
        <title>The entomopathogenic bacterial endosymbionts xenorhabdus and photorhabdus: convergent lifestyles from divergent genomes.</title>
        <authorList>
            <person name="Chaston J.M."/>
            <person name="Suen G."/>
            <person name="Tucker S.L."/>
            <person name="Andersen A.W."/>
            <person name="Bhasin A."/>
            <person name="Bode E."/>
            <person name="Bode H.B."/>
            <person name="Brachmann A.O."/>
            <person name="Cowles C.E."/>
            <person name="Cowles K.N."/>
            <person name="Darby C."/>
            <person name="de Leon L."/>
            <person name="Drace K."/>
            <person name="Du Z."/>
            <person name="Givaudan A."/>
            <person name="Herbert Tran E.E."/>
            <person name="Jewell K.A."/>
            <person name="Knack J.J."/>
            <person name="Krasomil-Osterfeld K.C."/>
            <person name="Kukor R."/>
            <person name="Lanois A."/>
            <person name="Latreille P."/>
            <person name="Leimgruber N.K."/>
            <person name="Lipke C.M."/>
            <person name="Liu R."/>
            <person name="Lu X."/>
            <person name="Martens E.C."/>
            <person name="Marri P.R."/>
            <person name="Medigue C."/>
            <person name="Menard M.L."/>
            <person name="Miller N.M."/>
            <person name="Morales-Soto N."/>
            <person name="Norton S."/>
            <person name="Ogier J.C."/>
            <person name="Orchard S.S."/>
            <person name="Park D."/>
            <person name="Park Y."/>
            <person name="Qurollo B.A."/>
            <person name="Sugar D.R."/>
            <person name="Richards G.R."/>
            <person name="Rouy Z."/>
            <person name="Slominski B."/>
            <person name="Slominski K."/>
            <person name="Snyder H."/>
            <person name="Tjaden B.C."/>
            <person name="van der Hoeven R."/>
            <person name="Welch R.D."/>
            <person name="Wheeler C."/>
            <person name="Xiang B."/>
            <person name="Barbazuk B."/>
            <person name="Gaudriault S."/>
            <person name="Goodner B."/>
            <person name="Slater S.C."/>
            <person name="Forst S."/>
            <person name="Goldman B.S."/>
            <person name="Goodrich-Blair H."/>
        </authorList>
    </citation>
    <scope>NUCLEOTIDE SEQUENCE [LARGE SCALE GENOMIC DNA]</scope>
    <source>
        <strain evidence="9">ATCC 19061 / DSM 3370 / CCUG 14189 / LMG 1036 / NCIMB 9965 / AN6</strain>
    </source>
</reference>
<evidence type="ECO:0000256" key="1">
    <source>
        <dbReference type="ARBA" id="ARBA00004651"/>
    </source>
</evidence>
<keyword evidence="4 6" id="KW-1133">Transmembrane helix</keyword>
<feature type="transmembrane region" description="Helical" evidence="6">
    <location>
        <begin position="137"/>
        <end position="157"/>
    </location>
</feature>
<keyword evidence="2" id="KW-1003">Cell membrane</keyword>
<dbReference type="KEGG" id="xne:XNC1_1248"/>
<dbReference type="Pfam" id="PF07690">
    <property type="entry name" value="MFS_1"/>
    <property type="match status" value="1"/>
</dbReference>
<dbReference type="HOGENOM" id="CLU_665569_0_0_6"/>
<dbReference type="InterPro" id="IPR036259">
    <property type="entry name" value="MFS_trans_sf"/>
</dbReference>
<protein>
    <recommendedName>
        <fullName evidence="7">Major facilitator superfamily (MFS) profile domain-containing protein</fullName>
    </recommendedName>
</protein>
<feature type="transmembrane region" description="Helical" evidence="6">
    <location>
        <begin position="363"/>
        <end position="383"/>
    </location>
</feature>
<feature type="transmembrane region" description="Helical" evidence="6">
    <location>
        <begin position="301"/>
        <end position="318"/>
    </location>
</feature>
<evidence type="ECO:0000256" key="2">
    <source>
        <dbReference type="ARBA" id="ARBA00022475"/>
    </source>
</evidence>
<gene>
    <name evidence="8" type="ordered locus">XNC1_1248</name>
</gene>
<dbReference type="PANTHER" id="PTHR23513:SF6">
    <property type="entry name" value="MAJOR FACILITATOR SUPERFAMILY ASSOCIATED DOMAIN-CONTAINING PROTEIN"/>
    <property type="match status" value="1"/>
</dbReference>
<evidence type="ECO:0000313" key="9">
    <source>
        <dbReference type="Proteomes" id="UP000008075"/>
    </source>
</evidence>
<dbReference type="EMBL" id="FN667742">
    <property type="protein sequence ID" value="CBJ89319.1"/>
    <property type="molecule type" value="Genomic_DNA"/>
</dbReference>
<dbReference type="InterPro" id="IPR020846">
    <property type="entry name" value="MFS_dom"/>
</dbReference>
<evidence type="ECO:0000256" key="5">
    <source>
        <dbReference type="ARBA" id="ARBA00023136"/>
    </source>
</evidence>
<feature type="transmembrane region" description="Helical" evidence="6">
    <location>
        <begin position="7"/>
        <end position="30"/>
    </location>
</feature>
<feature type="transmembrane region" description="Helical" evidence="6">
    <location>
        <begin position="163"/>
        <end position="181"/>
    </location>
</feature>
<dbReference type="GeneID" id="24903013"/>
<feature type="transmembrane region" description="Helical" evidence="6">
    <location>
        <begin position="96"/>
        <end position="116"/>
    </location>
</feature>
<dbReference type="RefSeq" id="WP_010845382.1">
    <property type="nucleotide sequence ID" value="NC_014228.1"/>
</dbReference>
<keyword evidence="5 6" id="KW-0472">Membrane</keyword>
<name>D3V9T1_XENNA</name>
<keyword evidence="3 6" id="KW-0812">Transmembrane</keyword>
<dbReference type="GO" id="GO:0005886">
    <property type="term" value="C:plasma membrane"/>
    <property type="evidence" value="ECO:0007669"/>
    <property type="project" value="UniProtKB-SubCell"/>
</dbReference>
<sequence length="418" mass="46803">MKNNISFFLYQISDIFFTSSTRAFGMLFSWWMIEVLNLEFQLGWFIFSSWFLQFLFLVFMSNLGDRFNKKNIILFCIAPTSLLFIFSNFIDNNLYLTLGIIYIFASISAILIQPIGTSILPEISDSNKLESAFKYRGIVNSVNIILGPAISGIVIHYLKMEGALIFISLMSLLSILGFYLIKNQQKEKPSKPHKSHIGNLKIITKNPTEASLVIVASFFNFTVVPLVTYITPIIIINEFKLSALQVGIAEATFGIGMMIGSVIILKYVNKLFCKAHSAFLAAFTIALCIAGISTATSLFELCAYMLINGIGLVIYNINTTSIRCLATPETHRNTMESKFLAICIVSIPLGMLSATYIVESYDISILLLAFSSLMGLMSFLVLFSPKYVEISKIPESQLEGYYGKIYPEAYYSEEVKSS</sequence>
<dbReference type="eggNOG" id="COG2814">
    <property type="taxonomic scope" value="Bacteria"/>
</dbReference>
<dbReference type="PANTHER" id="PTHR23513">
    <property type="entry name" value="INTEGRAL MEMBRANE EFFLUX PROTEIN-RELATED"/>
    <property type="match status" value="1"/>
</dbReference>
<proteinExistence type="predicted"/>
<accession>D3V9T1</accession>
<evidence type="ECO:0000313" key="8">
    <source>
        <dbReference type="EMBL" id="CBJ89319.1"/>
    </source>
</evidence>
<feature type="transmembrane region" description="Helical" evidence="6">
    <location>
        <begin position="242"/>
        <end position="265"/>
    </location>
</feature>
<dbReference type="AlphaFoldDB" id="D3V9T1"/>
<dbReference type="Gene3D" id="1.20.1250.20">
    <property type="entry name" value="MFS general substrate transporter like domains"/>
    <property type="match status" value="1"/>
</dbReference>
<feature type="transmembrane region" description="Helical" evidence="6">
    <location>
        <begin position="210"/>
        <end position="236"/>
    </location>
</feature>
<organism evidence="8 9">
    <name type="scientific">Xenorhabdus nematophila (strain ATCC 19061 / DSM 3370 / CCUG 14189 / LMG 1036 / NCIMB 9965 / AN6)</name>
    <dbReference type="NCBI Taxonomy" id="406817"/>
    <lineage>
        <taxon>Bacteria</taxon>
        <taxon>Pseudomonadati</taxon>
        <taxon>Pseudomonadota</taxon>
        <taxon>Gammaproteobacteria</taxon>
        <taxon>Enterobacterales</taxon>
        <taxon>Morganellaceae</taxon>
        <taxon>Xenorhabdus</taxon>
    </lineage>
</organism>
<feature type="transmembrane region" description="Helical" evidence="6">
    <location>
        <begin position="277"/>
        <end position="295"/>
    </location>
</feature>
<dbReference type="PROSITE" id="PS50850">
    <property type="entry name" value="MFS"/>
    <property type="match status" value="1"/>
</dbReference>
<feature type="transmembrane region" description="Helical" evidence="6">
    <location>
        <begin position="339"/>
        <end position="357"/>
    </location>
</feature>
<feature type="domain" description="Major facilitator superfamily (MFS) profile" evidence="7">
    <location>
        <begin position="209"/>
        <end position="418"/>
    </location>
</feature>
<evidence type="ECO:0000256" key="3">
    <source>
        <dbReference type="ARBA" id="ARBA00022692"/>
    </source>
</evidence>
<evidence type="ECO:0000256" key="4">
    <source>
        <dbReference type="ARBA" id="ARBA00022989"/>
    </source>
</evidence>
<dbReference type="SUPFAM" id="SSF103473">
    <property type="entry name" value="MFS general substrate transporter"/>
    <property type="match status" value="1"/>
</dbReference>
<dbReference type="STRING" id="406817.XNC1_1248"/>